<dbReference type="InterPro" id="IPR005828">
    <property type="entry name" value="MFS_sugar_transport-like"/>
</dbReference>
<name>A0A482VPG8_ASBVE</name>
<dbReference type="PANTHER" id="PTHR48021:SF39">
    <property type="entry name" value="MAJOR FACILITATOR SUPERFAMILY (MFS) PROFILE DOMAIN-CONTAINING PROTEIN"/>
    <property type="match status" value="1"/>
</dbReference>
<feature type="transmembrane region" description="Helical" evidence="6">
    <location>
        <begin position="379"/>
        <end position="398"/>
    </location>
</feature>
<feature type="transmembrane region" description="Helical" evidence="6">
    <location>
        <begin position="633"/>
        <end position="653"/>
    </location>
</feature>
<feature type="transmembrane region" description="Helical" evidence="6">
    <location>
        <begin position="283"/>
        <end position="303"/>
    </location>
</feature>
<evidence type="ECO:0000259" key="7">
    <source>
        <dbReference type="PROSITE" id="PS50850"/>
    </source>
</evidence>
<dbReference type="InterPro" id="IPR036259">
    <property type="entry name" value="MFS_trans_sf"/>
</dbReference>
<dbReference type="InterPro" id="IPR050549">
    <property type="entry name" value="MFS_Trehalose_Transporter"/>
</dbReference>
<reference evidence="8 9" key="1">
    <citation type="submission" date="2017-03" db="EMBL/GenBank/DDBJ databases">
        <title>Genome of the blue death feigning beetle - Asbolus verrucosus.</title>
        <authorList>
            <person name="Rider S.D."/>
        </authorList>
    </citation>
    <scope>NUCLEOTIDE SEQUENCE [LARGE SCALE GENOMIC DNA]</scope>
    <source>
        <strain evidence="8">Butters</strain>
        <tissue evidence="8">Head and leg muscle</tissue>
    </source>
</reference>
<comment type="subcellular location">
    <subcellularLocation>
        <location evidence="1">Membrane</location>
        <topology evidence="1">Multi-pass membrane protein</topology>
    </subcellularLocation>
</comment>
<dbReference type="PROSITE" id="PS50850">
    <property type="entry name" value="MFS"/>
    <property type="match status" value="1"/>
</dbReference>
<feature type="transmembrane region" description="Helical" evidence="6">
    <location>
        <begin position="665"/>
        <end position="683"/>
    </location>
</feature>
<feature type="transmembrane region" description="Helical" evidence="6">
    <location>
        <begin position="596"/>
        <end position="621"/>
    </location>
</feature>
<feature type="transmembrane region" description="Helical" evidence="6">
    <location>
        <begin position="127"/>
        <end position="147"/>
    </location>
</feature>
<feature type="transmembrane region" description="Helical" evidence="6">
    <location>
        <begin position="558"/>
        <end position="576"/>
    </location>
</feature>
<accession>A0A482VPG8</accession>
<feature type="transmembrane region" description="Helical" evidence="6">
    <location>
        <begin position="240"/>
        <end position="262"/>
    </location>
</feature>
<comment type="caution">
    <text evidence="8">The sequence shown here is derived from an EMBL/GenBank/DDBJ whole genome shotgun (WGS) entry which is preliminary data.</text>
</comment>
<dbReference type="OrthoDB" id="6612291at2759"/>
<organism evidence="8 9">
    <name type="scientific">Asbolus verrucosus</name>
    <name type="common">Desert ironclad beetle</name>
    <dbReference type="NCBI Taxonomy" id="1661398"/>
    <lineage>
        <taxon>Eukaryota</taxon>
        <taxon>Metazoa</taxon>
        <taxon>Ecdysozoa</taxon>
        <taxon>Arthropoda</taxon>
        <taxon>Hexapoda</taxon>
        <taxon>Insecta</taxon>
        <taxon>Pterygota</taxon>
        <taxon>Neoptera</taxon>
        <taxon>Endopterygota</taxon>
        <taxon>Coleoptera</taxon>
        <taxon>Polyphaga</taxon>
        <taxon>Cucujiformia</taxon>
        <taxon>Tenebrionidae</taxon>
        <taxon>Pimeliinae</taxon>
        <taxon>Asbolus</taxon>
    </lineage>
</organism>
<proteinExistence type="predicted"/>
<feature type="transmembrane region" description="Helical" evidence="6">
    <location>
        <begin position="527"/>
        <end position="551"/>
    </location>
</feature>
<feature type="non-terminal residue" evidence="8">
    <location>
        <position position="734"/>
    </location>
</feature>
<evidence type="ECO:0000256" key="6">
    <source>
        <dbReference type="SAM" id="Phobius"/>
    </source>
</evidence>
<dbReference type="InterPro" id="IPR020846">
    <property type="entry name" value="MFS_dom"/>
</dbReference>
<evidence type="ECO:0000256" key="3">
    <source>
        <dbReference type="ARBA" id="ARBA00022989"/>
    </source>
</evidence>
<dbReference type="Gene3D" id="1.20.1250.20">
    <property type="entry name" value="MFS general substrate transporter like domains"/>
    <property type="match status" value="2"/>
</dbReference>
<evidence type="ECO:0000256" key="1">
    <source>
        <dbReference type="ARBA" id="ARBA00004141"/>
    </source>
</evidence>
<feature type="domain" description="Major facilitator superfamily (MFS) profile" evidence="7">
    <location>
        <begin position="1"/>
        <end position="331"/>
    </location>
</feature>
<feature type="transmembrane region" description="Helical" evidence="6">
    <location>
        <begin position="41"/>
        <end position="62"/>
    </location>
</feature>
<dbReference type="PANTHER" id="PTHR48021">
    <property type="match status" value="1"/>
</dbReference>
<dbReference type="EMBL" id="QDEB01081560">
    <property type="protein sequence ID" value="RZC34257.1"/>
    <property type="molecule type" value="Genomic_DNA"/>
</dbReference>
<gene>
    <name evidence="8" type="ORF">BDFB_012873</name>
</gene>
<feature type="transmembrane region" description="Helical" evidence="6">
    <location>
        <begin position="309"/>
        <end position="327"/>
    </location>
</feature>
<feature type="transmembrane region" description="Helical" evidence="6">
    <location>
        <begin position="167"/>
        <end position="188"/>
    </location>
</feature>
<sequence>TLTYVAEITQPSLRGILSSTAGVAVIFGILAQFLLGTFLSWRVVALVSCTAPISSFILLFFVPESPYWLILKKRHDEARKCIAWLRGWTTVEEIEPEFNELTKQISSSTSDKQTLMEKLKLFTKKNFFWPFMVVSFAFFLSQFSGTTPLQIYAVKIFSSLHAPIDEYYATVAMGVAEVLGCVLSTCLVHYTGKRVMNFFSLISCGICFLTVAIYAYINNINYLESFSTINKSDSTLSNSWLPMVFLIAAAFCTHTGIKLLPWMLIGEVYSNDTRATASGLSGAVSYILGFISIKIFLSLVLTITLPGAFWFYCAICFGGTVVLYFILPETEGKTLFEITEHFAGNSNLGNKVIRIRDMKKKGETLTYVAEITQPSLRGILASTSTVAVISGILIQFLLGTFFVWRVVALLSCVVPIISTTLLFFVPESPHWLISKHRFLDARRSLAWLRGWTELGEIEAEFSQLCEQINQRIETTASTWRLYTKKNFLWPYCLVSFSFFLGHFSGMTTLQTYAVKIFSVLKAPIDKYYATISLGAAEVFGCILSACLVHYVGKRVMNFFSLIGCGFCFLIAATYIHTLNITNFESVLESTRVENTWIPTTLLILSAFFTHSGIRILPWMLIGEVYSNETRATASGLSGGLSYIFGFVSNKIFLKMVNLITLPGTFWLYSGVCFIGMIVLYFVLPETEGKTLFEITEHFAGNGKLDNQVHKKNKNVPNGEDNKGFNTDDERTSHE</sequence>
<dbReference type="Proteomes" id="UP000292052">
    <property type="component" value="Unassembled WGS sequence"/>
</dbReference>
<evidence type="ECO:0000313" key="9">
    <source>
        <dbReference type="Proteomes" id="UP000292052"/>
    </source>
</evidence>
<dbReference type="GO" id="GO:0016020">
    <property type="term" value="C:membrane"/>
    <property type="evidence" value="ECO:0007669"/>
    <property type="project" value="UniProtKB-SubCell"/>
</dbReference>
<evidence type="ECO:0000256" key="5">
    <source>
        <dbReference type="SAM" id="MobiDB-lite"/>
    </source>
</evidence>
<keyword evidence="3 6" id="KW-1133">Transmembrane helix</keyword>
<dbReference type="Pfam" id="PF00083">
    <property type="entry name" value="Sugar_tr"/>
    <property type="match status" value="2"/>
</dbReference>
<dbReference type="STRING" id="1661398.A0A482VPG8"/>
<dbReference type="SUPFAM" id="SSF103473">
    <property type="entry name" value="MFS general substrate transporter"/>
    <property type="match status" value="2"/>
</dbReference>
<feature type="transmembrane region" description="Helical" evidence="6">
    <location>
        <begin position="487"/>
        <end position="507"/>
    </location>
</feature>
<feature type="non-terminal residue" evidence="8">
    <location>
        <position position="1"/>
    </location>
</feature>
<dbReference type="AlphaFoldDB" id="A0A482VPG8"/>
<feature type="transmembrane region" description="Helical" evidence="6">
    <location>
        <begin position="404"/>
        <end position="425"/>
    </location>
</feature>
<evidence type="ECO:0000256" key="2">
    <source>
        <dbReference type="ARBA" id="ARBA00022692"/>
    </source>
</evidence>
<keyword evidence="2 6" id="KW-0812">Transmembrane</keyword>
<keyword evidence="4 6" id="KW-0472">Membrane</keyword>
<feature type="transmembrane region" description="Helical" evidence="6">
    <location>
        <begin position="195"/>
        <end position="217"/>
    </location>
</feature>
<protein>
    <submittedName>
        <fullName evidence="8">Sugar tr domain containing protein</fullName>
    </submittedName>
</protein>
<keyword evidence="9" id="KW-1185">Reference proteome</keyword>
<feature type="compositionally biased region" description="Basic and acidic residues" evidence="5">
    <location>
        <begin position="719"/>
        <end position="734"/>
    </location>
</feature>
<feature type="transmembrane region" description="Helical" evidence="6">
    <location>
        <begin position="12"/>
        <end position="35"/>
    </location>
</feature>
<evidence type="ECO:0000256" key="4">
    <source>
        <dbReference type="ARBA" id="ARBA00023136"/>
    </source>
</evidence>
<dbReference type="GO" id="GO:0022857">
    <property type="term" value="F:transmembrane transporter activity"/>
    <property type="evidence" value="ECO:0007669"/>
    <property type="project" value="InterPro"/>
</dbReference>
<evidence type="ECO:0000313" key="8">
    <source>
        <dbReference type="EMBL" id="RZC34257.1"/>
    </source>
</evidence>
<feature type="region of interest" description="Disordered" evidence="5">
    <location>
        <begin position="705"/>
        <end position="734"/>
    </location>
</feature>